<dbReference type="EMBL" id="JABCKV010000997">
    <property type="protein sequence ID" value="KAG5640220.1"/>
    <property type="molecule type" value="Genomic_DNA"/>
</dbReference>
<gene>
    <name evidence="1" type="ORF">DXG03_000525</name>
</gene>
<dbReference type="OrthoDB" id="3232644at2759"/>
<dbReference type="AlphaFoldDB" id="A0A9P7FZR8"/>
<reference evidence="1" key="2">
    <citation type="submission" date="2021-10" db="EMBL/GenBank/DDBJ databases">
        <title>Phylogenomics reveals ancestral predisposition of the termite-cultivated fungus Termitomyces towards a domesticated lifestyle.</title>
        <authorList>
            <person name="Auxier B."/>
            <person name="Grum-Grzhimaylo A."/>
            <person name="Cardenas M.E."/>
            <person name="Lodge J.D."/>
            <person name="Laessoe T."/>
            <person name="Pedersen O."/>
            <person name="Smith M.E."/>
            <person name="Kuyper T.W."/>
            <person name="Franco-Molano E.A."/>
            <person name="Baroni T.J."/>
            <person name="Aanen D.K."/>
        </authorList>
    </citation>
    <scope>NUCLEOTIDE SEQUENCE</scope>
    <source>
        <strain evidence="1">AP01</strain>
        <tissue evidence="1">Mycelium</tissue>
    </source>
</reference>
<keyword evidence="2" id="KW-1185">Reference proteome</keyword>
<protein>
    <submittedName>
        <fullName evidence="1">Uncharacterized protein</fullName>
    </submittedName>
</protein>
<name>A0A9P7FZR8_9AGAR</name>
<proteinExistence type="predicted"/>
<feature type="non-terminal residue" evidence="1">
    <location>
        <position position="448"/>
    </location>
</feature>
<comment type="caution">
    <text evidence="1">The sequence shown here is derived from an EMBL/GenBank/DDBJ whole genome shotgun (WGS) entry which is preliminary data.</text>
</comment>
<dbReference type="Proteomes" id="UP000775547">
    <property type="component" value="Unassembled WGS sequence"/>
</dbReference>
<evidence type="ECO:0000313" key="2">
    <source>
        <dbReference type="Proteomes" id="UP000775547"/>
    </source>
</evidence>
<organism evidence="1 2">
    <name type="scientific">Asterophora parasitica</name>
    <dbReference type="NCBI Taxonomy" id="117018"/>
    <lineage>
        <taxon>Eukaryota</taxon>
        <taxon>Fungi</taxon>
        <taxon>Dikarya</taxon>
        <taxon>Basidiomycota</taxon>
        <taxon>Agaricomycotina</taxon>
        <taxon>Agaricomycetes</taxon>
        <taxon>Agaricomycetidae</taxon>
        <taxon>Agaricales</taxon>
        <taxon>Tricholomatineae</taxon>
        <taxon>Lyophyllaceae</taxon>
        <taxon>Asterophora</taxon>
    </lineage>
</organism>
<evidence type="ECO:0000313" key="1">
    <source>
        <dbReference type="EMBL" id="KAG5640220.1"/>
    </source>
</evidence>
<reference evidence="1" key="1">
    <citation type="submission" date="2020-07" db="EMBL/GenBank/DDBJ databases">
        <authorList>
            <person name="Nieuwenhuis M."/>
            <person name="Van De Peppel L.J.J."/>
        </authorList>
    </citation>
    <scope>NUCLEOTIDE SEQUENCE</scope>
    <source>
        <strain evidence="1">AP01</strain>
        <tissue evidence="1">Mycelium</tissue>
    </source>
</reference>
<sequence length="448" mass="50694">MVPEAALNFSLTTTRELKRLYKESLVTKRYLVRVCKEWSVWASPYLYECIYLGRGRCLRPIRDALMKSHQQDVSSDEGYSLGWWTRRLDIAMRDISTSEAERREEINSICDIIHCLPNLSIVTFSVTAPPFHHNFQSEPFPSSILRVLGDPNGPSLQAIIWQCGCFTPDPNDWLALLTKATNIVTLRCPDFPEGAQLPELRHLEVLYPRKEPLPTAVFPSLRHLIADVSPSNRWYPLLKIHGEKLQVIQLSFKYHSTIMPVLSMISTSCPSLARLDLSVTNWELVGCQVEGCELVLPPTVQILGLQNTAKQSSDQGYRSLFLGLALMTFTSSLDYVQLIDSGNVKDLCQKHSKALMRGLLMLEAKGLHLRDHECLSLTITEEVNDALTPAKLILECLLKTPDNVSPEDSPLVKWVRDAKKDLRKMLVPYAGGLTISERAQIAHWFELN</sequence>
<accession>A0A9P7FZR8</accession>